<evidence type="ECO:0000313" key="1">
    <source>
        <dbReference type="EMBL" id="MEU7070548.1"/>
    </source>
</evidence>
<sequence length="133" mass="15386">MTFSEPERLFKLWSYTVSHKTLLLRSDTDLKLAPAPRIEIYVGHVDTMLVHSLLYGLEIRKATERETDEISERHQVENDPTATYLLTSRDKKGFLISGRPSWRKAVREIDDPTLFDFSQPWPPGPDVTWGDVD</sequence>
<keyword evidence="2" id="KW-1185">Reference proteome</keyword>
<dbReference type="RefSeq" id="WP_358472023.1">
    <property type="nucleotide sequence ID" value="NZ_JBEZAE010000005.1"/>
</dbReference>
<evidence type="ECO:0000313" key="2">
    <source>
        <dbReference type="Proteomes" id="UP001551329"/>
    </source>
</evidence>
<organism evidence="1 2">
    <name type="scientific">Streptomyces narbonensis</name>
    <dbReference type="NCBI Taxonomy" id="67333"/>
    <lineage>
        <taxon>Bacteria</taxon>
        <taxon>Bacillati</taxon>
        <taxon>Actinomycetota</taxon>
        <taxon>Actinomycetes</taxon>
        <taxon>Kitasatosporales</taxon>
        <taxon>Streptomycetaceae</taxon>
        <taxon>Streptomyces</taxon>
    </lineage>
</organism>
<accession>A0ABV3C8U1</accession>
<name>A0ABV3C8U1_9ACTN</name>
<protein>
    <submittedName>
        <fullName evidence="1">Uncharacterized protein</fullName>
    </submittedName>
</protein>
<gene>
    <name evidence="1" type="ORF">AB0A88_10435</name>
</gene>
<comment type="caution">
    <text evidence="1">The sequence shown here is derived from an EMBL/GenBank/DDBJ whole genome shotgun (WGS) entry which is preliminary data.</text>
</comment>
<dbReference type="Proteomes" id="UP001551329">
    <property type="component" value="Unassembled WGS sequence"/>
</dbReference>
<dbReference type="EMBL" id="JBEZAE010000005">
    <property type="protein sequence ID" value="MEU7070548.1"/>
    <property type="molecule type" value="Genomic_DNA"/>
</dbReference>
<proteinExistence type="predicted"/>
<reference evidence="1 2" key="1">
    <citation type="submission" date="2024-06" db="EMBL/GenBank/DDBJ databases">
        <title>The Natural Products Discovery Center: Release of the First 8490 Sequenced Strains for Exploring Actinobacteria Biosynthetic Diversity.</title>
        <authorList>
            <person name="Kalkreuter E."/>
            <person name="Kautsar S.A."/>
            <person name="Yang D."/>
            <person name="Bader C.D."/>
            <person name="Teijaro C.N."/>
            <person name="Fluegel L."/>
            <person name="Davis C.M."/>
            <person name="Simpson J.R."/>
            <person name="Lauterbach L."/>
            <person name="Steele A.D."/>
            <person name="Gui C."/>
            <person name="Meng S."/>
            <person name="Li G."/>
            <person name="Viehrig K."/>
            <person name="Ye F."/>
            <person name="Su P."/>
            <person name="Kiefer A.F."/>
            <person name="Nichols A."/>
            <person name="Cepeda A.J."/>
            <person name="Yan W."/>
            <person name="Fan B."/>
            <person name="Jiang Y."/>
            <person name="Adhikari A."/>
            <person name="Zheng C.-J."/>
            <person name="Schuster L."/>
            <person name="Cowan T.M."/>
            <person name="Smanski M.J."/>
            <person name="Chevrette M.G."/>
            <person name="De Carvalho L.P.S."/>
            <person name="Shen B."/>
        </authorList>
    </citation>
    <scope>NUCLEOTIDE SEQUENCE [LARGE SCALE GENOMIC DNA]</scope>
    <source>
        <strain evidence="1 2">NPDC045974</strain>
    </source>
</reference>